<sequence>MLDYEAEAAHYDATRGGVPRAEAAAGAVLRLLPPGTGTLLDLACGTGLVTERIARPGLRVVGADAARAMLLTAGRRLPGRVVRADARRLPFPDASLDAVCAVWLLHLVPFTAEIVAEAARVLRPGGVLVVTVDKDAAHDVGSDIDALLRPHRAAGAAHDGADRVAALAAAHGLVPAGSATFTGHGQGATPAATARRLRAGYYASWYRGEPAATEALAAALAALPDRDRPRPAPEYRLRAHAKPPAAPSA</sequence>
<dbReference type="GO" id="GO:0008168">
    <property type="term" value="F:methyltransferase activity"/>
    <property type="evidence" value="ECO:0007669"/>
    <property type="project" value="UniProtKB-KW"/>
</dbReference>
<evidence type="ECO:0000313" key="4">
    <source>
        <dbReference type="Proteomes" id="UP001604282"/>
    </source>
</evidence>
<feature type="region of interest" description="Disordered" evidence="1">
    <location>
        <begin position="223"/>
        <end position="249"/>
    </location>
</feature>
<evidence type="ECO:0000259" key="2">
    <source>
        <dbReference type="Pfam" id="PF08241"/>
    </source>
</evidence>
<dbReference type="CDD" id="cd02440">
    <property type="entry name" value="AdoMet_MTases"/>
    <property type="match status" value="1"/>
</dbReference>
<dbReference type="RefSeq" id="WP_189848640.1">
    <property type="nucleotide sequence ID" value="NZ_BMVV01000004.1"/>
</dbReference>
<dbReference type="GO" id="GO:0032259">
    <property type="term" value="P:methylation"/>
    <property type="evidence" value="ECO:0007669"/>
    <property type="project" value="UniProtKB-KW"/>
</dbReference>
<accession>A0ABW7BR85</accession>
<dbReference type="Pfam" id="PF08241">
    <property type="entry name" value="Methyltransf_11"/>
    <property type="match status" value="1"/>
</dbReference>
<keyword evidence="3" id="KW-0489">Methyltransferase</keyword>
<evidence type="ECO:0000256" key="1">
    <source>
        <dbReference type="SAM" id="MobiDB-lite"/>
    </source>
</evidence>
<dbReference type="PANTHER" id="PTHR43591:SF24">
    <property type="entry name" value="2-METHOXY-6-POLYPRENYL-1,4-BENZOQUINOL METHYLASE, MITOCHONDRIAL"/>
    <property type="match status" value="1"/>
</dbReference>
<dbReference type="Proteomes" id="UP001604282">
    <property type="component" value="Unassembled WGS sequence"/>
</dbReference>
<reference evidence="3 4" key="1">
    <citation type="submission" date="2024-10" db="EMBL/GenBank/DDBJ databases">
        <title>The Natural Products Discovery Center: Release of the First 8490 Sequenced Strains for Exploring Actinobacteria Biosynthetic Diversity.</title>
        <authorList>
            <person name="Kalkreuter E."/>
            <person name="Kautsar S.A."/>
            <person name="Yang D."/>
            <person name="Bader C.D."/>
            <person name="Teijaro C.N."/>
            <person name="Fluegel L."/>
            <person name="Davis C.M."/>
            <person name="Simpson J.R."/>
            <person name="Lauterbach L."/>
            <person name="Steele A.D."/>
            <person name="Gui C."/>
            <person name="Meng S."/>
            <person name="Li G."/>
            <person name="Viehrig K."/>
            <person name="Ye F."/>
            <person name="Su P."/>
            <person name="Kiefer A.F."/>
            <person name="Nichols A."/>
            <person name="Cepeda A.J."/>
            <person name="Yan W."/>
            <person name="Fan B."/>
            <person name="Jiang Y."/>
            <person name="Adhikari A."/>
            <person name="Zheng C.-J."/>
            <person name="Schuster L."/>
            <person name="Cowan T.M."/>
            <person name="Smanski M.J."/>
            <person name="Chevrette M.G."/>
            <person name="De Carvalho L.P.S."/>
            <person name="Shen B."/>
        </authorList>
    </citation>
    <scope>NUCLEOTIDE SEQUENCE [LARGE SCALE GENOMIC DNA]</scope>
    <source>
        <strain evidence="3 4">NPDC048229</strain>
    </source>
</reference>
<comment type="caution">
    <text evidence="3">The sequence shown here is derived from an EMBL/GenBank/DDBJ whole genome shotgun (WGS) entry which is preliminary data.</text>
</comment>
<feature type="domain" description="Methyltransferase type 11" evidence="2">
    <location>
        <begin position="40"/>
        <end position="130"/>
    </location>
</feature>
<gene>
    <name evidence="3" type="ORF">ACGFYS_13930</name>
</gene>
<dbReference type="EC" id="2.1.1.-" evidence="3"/>
<organism evidence="3 4">
    <name type="scientific">Streptomyces omiyaensis</name>
    <dbReference type="NCBI Taxonomy" id="68247"/>
    <lineage>
        <taxon>Bacteria</taxon>
        <taxon>Bacillati</taxon>
        <taxon>Actinomycetota</taxon>
        <taxon>Actinomycetes</taxon>
        <taxon>Kitasatosporales</taxon>
        <taxon>Streptomycetaceae</taxon>
        <taxon>Streptomyces</taxon>
    </lineage>
</organism>
<dbReference type="SUPFAM" id="SSF53335">
    <property type="entry name" value="S-adenosyl-L-methionine-dependent methyltransferases"/>
    <property type="match status" value="1"/>
</dbReference>
<name>A0ABW7BR85_9ACTN</name>
<evidence type="ECO:0000313" key="3">
    <source>
        <dbReference type="EMBL" id="MFG3190032.1"/>
    </source>
</evidence>
<dbReference type="InterPro" id="IPR029063">
    <property type="entry name" value="SAM-dependent_MTases_sf"/>
</dbReference>
<keyword evidence="4" id="KW-1185">Reference proteome</keyword>
<feature type="compositionally biased region" description="Basic and acidic residues" evidence="1">
    <location>
        <begin position="224"/>
        <end position="237"/>
    </location>
</feature>
<keyword evidence="3" id="KW-0808">Transferase</keyword>
<proteinExistence type="predicted"/>
<protein>
    <submittedName>
        <fullName evidence="3">Class I SAM-dependent methyltransferase</fullName>
        <ecNumber evidence="3">2.1.1.-</ecNumber>
    </submittedName>
</protein>
<dbReference type="EMBL" id="JBICZW010000007">
    <property type="protein sequence ID" value="MFG3190032.1"/>
    <property type="molecule type" value="Genomic_DNA"/>
</dbReference>
<dbReference type="InterPro" id="IPR013216">
    <property type="entry name" value="Methyltransf_11"/>
</dbReference>
<dbReference type="PANTHER" id="PTHR43591">
    <property type="entry name" value="METHYLTRANSFERASE"/>
    <property type="match status" value="1"/>
</dbReference>
<dbReference type="Gene3D" id="3.40.50.150">
    <property type="entry name" value="Vaccinia Virus protein VP39"/>
    <property type="match status" value="1"/>
</dbReference>